<evidence type="ECO:0000256" key="2">
    <source>
        <dbReference type="SAM" id="SignalP"/>
    </source>
</evidence>
<feature type="chain" id="PRO_5047477469" description="DUF3558 domain-containing protein" evidence="2">
    <location>
        <begin position="26"/>
        <end position="176"/>
    </location>
</feature>
<keyword evidence="4" id="KW-1185">Reference proteome</keyword>
<dbReference type="Proteomes" id="UP001321498">
    <property type="component" value="Chromosome"/>
</dbReference>
<sequence length="176" mass="18121">MRRTVFVLLPLAVAALAGCSSPSPAPGAVVSEGPLDDSPASAAPSEAPAAAPAPLDACALLPQQEAEALAGTPLDPAVPGNPSEPSCSYTGPVEGPTAQVEIYASAGAKKFYEVDVDLQHTFTDVPGIGDEAHEEENAIFFRKGTTWVAIRLVLLNDPLENVPRIEEAARAVAGRL</sequence>
<proteinExistence type="predicted"/>
<evidence type="ECO:0000313" key="4">
    <source>
        <dbReference type="Proteomes" id="UP001321498"/>
    </source>
</evidence>
<feature type="compositionally biased region" description="Low complexity" evidence="1">
    <location>
        <begin position="36"/>
        <end position="49"/>
    </location>
</feature>
<evidence type="ECO:0008006" key="5">
    <source>
        <dbReference type="Google" id="ProtNLM"/>
    </source>
</evidence>
<dbReference type="Pfam" id="PF12079">
    <property type="entry name" value="DUF3558"/>
    <property type="match status" value="1"/>
</dbReference>
<gene>
    <name evidence="3" type="ORF">GCM10025866_35420</name>
</gene>
<dbReference type="RefSeq" id="WP_286277506.1">
    <property type="nucleotide sequence ID" value="NZ_AP027731.1"/>
</dbReference>
<keyword evidence="2" id="KW-0732">Signal</keyword>
<dbReference type="PROSITE" id="PS51257">
    <property type="entry name" value="PROKAR_LIPOPROTEIN"/>
    <property type="match status" value="1"/>
</dbReference>
<organism evidence="3 4">
    <name type="scientific">Naasia aerilata</name>
    <dbReference type="NCBI Taxonomy" id="1162966"/>
    <lineage>
        <taxon>Bacteria</taxon>
        <taxon>Bacillati</taxon>
        <taxon>Actinomycetota</taxon>
        <taxon>Actinomycetes</taxon>
        <taxon>Micrococcales</taxon>
        <taxon>Microbacteriaceae</taxon>
        <taxon>Naasia</taxon>
    </lineage>
</organism>
<feature type="compositionally biased region" description="Low complexity" evidence="1">
    <location>
        <begin position="19"/>
        <end position="28"/>
    </location>
</feature>
<name>A0ABN6XW77_9MICO</name>
<dbReference type="EMBL" id="AP027731">
    <property type="protein sequence ID" value="BDZ47633.1"/>
    <property type="molecule type" value="Genomic_DNA"/>
</dbReference>
<evidence type="ECO:0000256" key="1">
    <source>
        <dbReference type="SAM" id="MobiDB-lite"/>
    </source>
</evidence>
<feature type="region of interest" description="Disordered" evidence="1">
    <location>
        <begin position="71"/>
        <end position="92"/>
    </location>
</feature>
<dbReference type="InterPro" id="IPR024520">
    <property type="entry name" value="DUF3558"/>
</dbReference>
<reference evidence="4" key="1">
    <citation type="journal article" date="2019" name="Int. J. Syst. Evol. Microbiol.">
        <title>The Global Catalogue of Microorganisms (GCM) 10K type strain sequencing project: providing services to taxonomists for standard genome sequencing and annotation.</title>
        <authorList>
            <consortium name="The Broad Institute Genomics Platform"/>
            <consortium name="The Broad Institute Genome Sequencing Center for Infectious Disease"/>
            <person name="Wu L."/>
            <person name="Ma J."/>
        </authorList>
    </citation>
    <scope>NUCLEOTIDE SEQUENCE [LARGE SCALE GENOMIC DNA]</scope>
    <source>
        <strain evidence="4">NBRC 108725</strain>
    </source>
</reference>
<evidence type="ECO:0000313" key="3">
    <source>
        <dbReference type="EMBL" id="BDZ47633.1"/>
    </source>
</evidence>
<feature type="signal peptide" evidence="2">
    <location>
        <begin position="1"/>
        <end position="25"/>
    </location>
</feature>
<feature type="region of interest" description="Disordered" evidence="1">
    <location>
        <begin position="19"/>
        <end position="49"/>
    </location>
</feature>
<protein>
    <recommendedName>
        <fullName evidence="5">DUF3558 domain-containing protein</fullName>
    </recommendedName>
</protein>
<accession>A0ABN6XW77</accession>